<organism evidence="1 2">
    <name type="scientific">Terrihabitans rhizophilus</name>
    <dbReference type="NCBI Taxonomy" id="3092662"/>
    <lineage>
        <taxon>Bacteria</taxon>
        <taxon>Pseudomonadati</taxon>
        <taxon>Pseudomonadota</taxon>
        <taxon>Alphaproteobacteria</taxon>
        <taxon>Hyphomicrobiales</taxon>
        <taxon>Terrihabitans</taxon>
    </lineage>
</organism>
<sequence>MTNEKMRPIRVMLFTAGRQNVQIEDLRQAIRPQCVSHVVLLDFEGVLKAGDYHELQARIEAGLEVLDGSQFDAFLKDLTPYVANLSAEFYRHEDLVLSFSYFDNTYLTLAGEEDLVRPILDLVERLVRNSPTMIDS</sequence>
<keyword evidence="2" id="KW-1185">Reference proteome</keyword>
<protein>
    <submittedName>
        <fullName evidence="1">Uncharacterized protein</fullName>
    </submittedName>
</protein>
<comment type="caution">
    <text evidence="1">The sequence shown here is derived from an EMBL/GenBank/DDBJ whole genome shotgun (WGS) entry which is preliminary data.</text>
</comment>
<dbReference type="EMBL" id="JAXAFJ010000005">
    <property type="protein sequence ID" value="MDX6806283.1"/>
    <property type="molecule type" value="Genomic_DNA"/>
</dbReference>
<accession>A0ABU4RQ10</accession>
<proteinExistence type="predicted"/>
<reference evidence="1 2" key="1">
    <citation type="submission" date="2023-11" db="EMBL/GenBank/DDBJ databases">
        <authorList>
            <person name="Bao R."/>
        </authorList>
    </citation>
    <scope>NUCLEOTIDE SEQUENCE [LARGE SCALE GENOMIC DNA]</scope>
    <source>
        <strain evidence="1 2">PJ23</strain>
    </source>
</reference>
<gene>
    <name evidence="1" type="ORF">SCD90_09415</name>
</gene>
<dbReference type="Proteomes" id="UP001274321">
    <property type="component" value="Unassembled WGS sequence"/>
</dbReference>
<evidence type="ECO:0000313" key="2">
    <source>
        <dbReference type="Proteomes" id="UP001274321"/>
    </source>
</evidence>
<dbReference type="RefSeq" id="WP_319844414.1">
    <property type="nucleotide sequence ID" value="NZ_JAXAFJ010000005.1"/>
</dbReference>
<evidence type="ECO:0000313" key="1">
    <source>
        <dbReference type="EMBL" id="MDX6806283.1"/>
    </source>
</evidence>
<name>A0ABU4RQ10_9HYPH</name>